<dbReference type="InterPro" id="IPR036661">
    <property type="entry name" value="Luciferase-like_sf"/>
</dbReference>
<dbReference type="PANTHER" id="PTHR43244:SF1">
    <property type="entry name" value="5,10-METHYLENETETRAHYDROMETHANOPTERIN REDUCTASE"/>
    <property type="match status" value="1"/>
</dbReference>
<evidence type="ECO:0000256" key="1">
    <source>
        <dbReference type="ARBA" id="ARBA00023002"/>
    </source>
</evidence>
<sequence>MAGTLSSEGLATVEAMDLAITCGYAGMGLGTDTLELVQVAEGLGYTQAWVAEAYGSDAPTVLAWLAAQTSSIGLGAGVMQIPARTPPMTAMTAATLDTLSQGRFHLGLGVSGPQVSEGWHGVRFTSPLQRTREYVDVVRMALRREQVTYAGEHVTLPLPDGPGKALRLTIRPPRPDLPIYLAAVGPRNLRLAGEVADGWLGIFFSPEHSADMLDAVRAGREVRAASEGAPPGDVMAGFDVVVTVPVVVTDDLEAGRAAVADYTALYIGGMGSRTQNFYNALARRMGFDDAADEIQALYLAGRPRDAAAAVPFELADATALIGPRERIAERIGRYADAGVSTLSVAPFAASTAERAEVLRTVASALGASSHGGGTSGNGR</sequence>
<evidence type="ECO:0000313" key="4">
    <source>
        <dbReference type="Proteomes" id="UP001500390"/>
    </source>
</evidence>
<feature type="domain" description="Luciferase-like" evidence="2">
    <location>
        <begin position="32"/>
        <end position="340"/>
    </location>
</feature>
<accession>A0ABP8JBM9</accession>
<comment type="caution">
    <text evidence="3">The sequence shown here is derived from an EMBL/GenBank/DDBJ whole genome shotgun (WGS) entry which is preliminary data.</text>
</comment>
<proteinExistence type="predicted"/>
<name>A0ABP8JBM9_9MICO</name>
<organism evidence="3 4">
    <name type="scientific">Ornithinibacter aureus</name>
    <dbReference type="NCBI Taxonomy" id="622664"/>
    <lineage>
        <taxon>Bacteria</taxon>
        <taxon>Bacillati</taxon>
        <taxon>Actinomycetota</taxon>
        <taxon>Actinomycetes</taxon>
        <taxon>Micrococcales</taxon>
        <taxon>Intrasporangiaceae</taxon>
        <taxon>Ornithinibacter</taxon>
    </lineage>
</organism>
<keyword evidence="1" id="KW-0560">Oxidoreductase</keyword>
<dbReference type="InterPro" id="IPR019951">
    <property type="entry name" value="F420_OxRdatse_Rv3520c_pred"/>
</dbReference>
<dbReference type="SUPFAM" id="SSF51679">
    <property type="entry name" value="Bacterial luciferase-like"/>
    <property type="match status" value="1"/>
</dbReference>
<evidence type="ECO:0000313" key="3">
    <source>
        <dbReference type="EMBL" id="GAA4388003.1"/>
    </source>
</evidence>
<dbReference type="CDD" id="cd01097">
    <property type="entry name" value="Tetrahydromethanopterin_reductase"/>
    <property type="match status" value="1"/>
</dbReference>
<dbReference type="Proteomes" id="UP001500390">
    <property type="component" value="Unassembled WGS sequence"/>
</dbReference>
<protein>
    <submittedName>
        <fullName evidence="3">LLM class F420-dependent oxidoreductase</fullName>
    </submittedName>
</protein>
<dbReference type="Pfam" id="PF00296">
    <property type="entry name" value="Bac_luciferase"/>
    <property type="match status" value="1"/>
</dbReference>
<keyword evidence="4" id="KW-1185">Reference proteome</keyword>
<dbReference type="EMBL" id="BAABFX010000009">
    <property type="protein sequence ID" value="GAA4388003.1"/>
    <property type="molecule type" value="Genomic_DNA"/>
</dbReference>
<dbReference type="NCBIfam" id="TIGR03559">
    <property type="entry name" value="F420_Rv3520c"/>
    <property type="match status" value="1"/>
</dbReference>
<evidence type="ECO:0000259" key="2">
    <source>
        <dbReference type="Pfam" id="PF00296"/>
    </source>
</evidence>
<dbReference type="PANTHER" id="PTHR43244">
    <property type="match status" value="1"/>
</dbReference>
<dbReference type="InterPro" id="IPR050564">
    <property type="entry name" value="F420-G6PD/mer"/>
</dbReference>
<dbReference type="Gene3D" id="3.20.20.30">
    <property type="entry name" value="Luciferase-like domain"/>
    <property type="match status" value="1"/>
</dbReference>
<reference evidence="4" key="1">
    <citation type="journal article" date="2019" name="Int. J. Syst. Evol. Microbiol.">
        <title>The Global Catalogue of Microorganisms (GCM) 10K type strain sequencing project: providing services to taxonomists for standard genome sequencing and annotation.</title>
        <authorList>
            <consortium name="The Broad Institute Genomics Platform"/>
            <consortium name="The Broad Institute Genome Sequencing Center for Infectious Disease"/>
            <person name="Wu L."/>
            <person name="Ma J."/>
        </authorList>
    </citation>
    <scope>NUCLEOTIDE SEQUENCE [LARGE SCALE GENOMIC DNA]</scope>
    <source>
        <strain evidence="4">JCM 17738</strain>
    </source>
</reference>
<dbReference type="InterPro" id="IPR011251">
    <property type="entry name" value="Luciferase-like_dom"/>
</dbReference>
<gene>
    <name evidence="3" type="ORF">GCM10023153_02870</name>
</gene>